<dbReference type="AlphaFoldDB" id="A0A9P2W1V6"/>
<protein>
    <submittedName>
        <fullName evidence="1">Uncharacterized protein</fullName>
    </submittedName>
</protein>
<evidence type="ECO:0000313" key="2">
    <source>
        <dbReference type="Proteomes" id="UP000002648"/>
    </source>
</evidence>
<organism evidence="1 2">
    <name type="scientific">Bartonella taylorii 8TBB</name>
    <dbReference type="NCBI Taxonomy" id="1094560"/>
    <lineage>
        <taxon>Bacteria</taxon>
        <taxon>Pseudomonadati</taxon>
        <taxon>Pseudomonadota</taxon>
        <taxon>Alphaproteobacteria</taxon>
        <taxon>Hyphomicrobiales</taxon>
        <taxon>Bartonellaceae</taxon>
        <taxon>Bartonella</taxon>
    </lineage>
</organism>
<accession>A0A9P2W1V6</accession>
<dbReference type="Proteomes" id="UP000002648">
    <property type="component" value="Unassembled WGS sequence"/>
</dbReference>
<reference evidence="1 2" key="1">
    <citation type="submission" date="2012-03" db="EMBL/GenBank/DDBJ databases">
        <title>The Genome Sequence of Bartonella taylorii 8TBB.</title>
        <authorList>
            <consortium name="The Broad Institute Genome Sequencing Platform"/>
            <consortium name="The Broad Institute Genome Sequencing Center for Infectious Disease"/>
            <person name="Feldgarden M."/>
            <person name="Kirby J."/>
            <person name="Kosoy M."/>
            <person name="Birtles R."/>
            <person name="Probert W.S."/>
            <person name="Chiaraviglio L."/>
            <person name="Young S.K."/>
            <person name="Zeng Q."/>
            <person name="Gargeya S."/>
            <person name="Fitzgerald M."/>
            <person name="Haas B."/>
            <person name="Abouelleil A."/>
            <person name="Alvarado L."/>
            <person name="Arachchi H.M."/>
            <person name="Berlin A."/>
            <person name="Chapman S.B."/>
            <person name="Gearin G."/>
            <person name="Goldberg J."/>
            <person name="Griggs A."/>
            <person name="Gujja S."/>
            <person name="Hansen M."/>
            <person name="Heiman D."/>
            <person name="Howarth C."/>
            <person name="Larimer J."/>
            <person name="Lui A."/>
            <person name="MacDonald P.J.P."/>
            <person name="McCowen C."/>
            <person name="Montmayeur A."/>
            <person name="Murphy C."/>
            <person name="Neiman D."/>
            <person name="Pearson M."/>
            <person name="Priest M."/>
            <person name="Roberts A."/>
            <person name="Saif S."/>
            <person name="Shea T."/>
            <person name="Sisk P."/>
            <person name="Stolte C."/>
            <person name="Sykes S."/>
            <person name="Wortman J."/>
            <person name="Nusbaum C."/>
            <person name="Birren B."/>
        </authorList>
    </citation>
    <scope>NUCLEOTIDE SEQUENCE [LARGE SCALE GENOMIC DNA]</scope>
    <source>
        <strain evidence="1 2">8TBB</strain>
    </source>
</reference>
<dbReference type="EMBL" id="AIMD01000053">
    <property type="protein sequence ID" value="EJF92388.1"/>
    <property type="molecule type" value="Genomic_DNA"/>
</dbReference>
<comment type="caution">
    <text evidence="1">The sequence shown here is derived from an EMBL/GenBank/DDBJ whole genome shotgun (WGS) entry which is preliminary data.</text>
</comment>
<name>A0A9P2W1V6_BARTA</name>
<sequence length="105" mass="12076">MFTAGYTLEQLDDISTSLENLPAFLDSSIWAPMLGAFDKENRLIVFTRAPMEAVVVLQEMRAPDGSFSFFTKMFAEVDMLEGLLSIGERRLRNDKMLIKWHKERV</sequence>
<gene>
    <name evidence="1" type="ORF">ME9_01596</name>
</gene>
<evidence type="ECO:0000313" key="1">
    <source>
        <dbReference type="EMBL" id="EJF92388.1"/>
    </source>
</evidence>
<keyword evidence="2" id="KW-1185">Reference proteome</keyword>
<proteinExistence type="predicted"/>